<evidence type="ECO:0000256" key="1">
    <source>
        <dbReference type="SAM" id="MobiDB-lite"/>
    </source>
</evidence>
<feature type="transmembrane region" description="Helical" evidence="2">
    <location>
        <begin position="98"/>
        <end position="127"/>
    </location>
</feature>
<keyword evidence="2" id="KW-0812">Transmembrane</keyword>
<feature type="transmembrane region" description="Helical" evidence="2">
    <location>
        <begin position="148"/>
        <end position="170"/>
    </location>
</feature>
<proteinExistence type="predicted"/>
<evidence type="ECO:0000313" key="4">
    <source>
        <dbReference type="Proteomes" id="UP001062223"/>
    </source>
</evidence>
<dbReference type="Proteomes" id="UP001062223">
    <property type="component" value="Chromosome"/>
</dbReference>
<keyword evidence="2" id="KW-1133">Transmembrane helix</keyword>
<dbReference type="RefSeq" id="WP_262139754.1">
    <property type="nucleotide sequence ID" value="NZ_CP106879.1"/>
</dbReference>
<evidence type="ECO:0000256" key="2">
    <source>
        <dbReference type="SAM" id="Phobius"/>
    </source>
</evidence>
<feature type="transmembrane region" description="Helical" evidence="2">
    <location>
        <begin position="32"/>
        <end position="52"/>
    </location>
</feature>
<evidence type="ECO:0000313" key="3">
    <source>
        <dbReference type="EMBL" id="UYC81534.1"/>
    </source>
</evidence>
<feature type="transmembrane region" description="Helical" evidence="2">
    <location>
        <begin position="59"/>
        <end position="78"/>
    </location>
</feature>
<dbReference type="KEGG" id="cpoi:OE229_03450"/>
<protein>
    <submittedName>
        <fullName evidence="3">Uncharacterized protein</fullName>
    </submittedName>
</protein>
<keyword evidence="2" id="KW-0472">Membrane</keyword>
<dbReference type="EMBL" id="CP106879">
    <property type="protein sequence ID" value="UYC81534.1"/>
    <property type="molecule type" value="Genomic_DNA"/>
</dbReference>
<reference evidence="3" key="1">
    <citation type="submission" date="2022-09" db="EMBL/GenBank/DDBJ databases">
        <title>Taxonomy of Curtobacterium flaccumfaciens.</title>
        <authorList>
            <person name="Osdaghi E."/>
            <person name="Taghavi S.M."/>
            <person name="Hamidizade M."/>
            <person name="Abachi H."/>
            <person name="Fazliarab A."/>
            <person name="Baeyen S."/>
            <person name="Portier P."/>
            <person name="Van Vaerenbergh J."/>
            <person name="Jacques M.-A."/>
        </authorList>
    </citation>
    <scope>NUCLEOTIDE SEQUENCE</scope>
    <source>
        <strain evidence="3">AGQB46</strain>
    </source>
</reference>
<feature type="region of interest" description="Disordered" evidence="1">
    <location>
        <begin position="203"/>
        <end position="238"/>
    </location>
</feature>
<organism evidence="3 4">
    <name type="scientific">Curtobacterium poinsettiae</name>
    <dbReference type="NCBI Taxonomy" id="159612"/>
    <lineage>
        <taxon>Bacteria</taxon>
        <taxon>Bacillati</taxon>
        <taxon>Actinomycetota</taxon>
        <taxon>Actinomycetes</taxon>
        <taxon>Micrococcales</taxon>
        <taxon>Microbacteriaceae</taxon>
        <taxon>Curtobacterium</taxon>
    </lineage>
</organism>
<dbReference type="AlphaFoldDB" id="A0A9Q9T3H8"/>
<name>A0A9Q9T3H8_9MICO</name>
<gene>
    <name evidence="3" type="ORF">OE229_03450</name>
</gene>
<feature type="transmembrane region" description="Helical" evidence="2">
    <location>
        <begin position="176"/>
        <end position="196"/>
    </location>
</feature>
<accession>A0A9Q9T3H8</accession>
<sequence>MDTRDDPVEPEPDAEPQPRWIRRTPIVPEQWWGPPTALAAGAMAILAIGIWLQRSALPVVIPACAVGLVGAFVLAVAGRRAYWYPSRAASWRLHRTRVLVWNAVGVALAVFAFAVGARTILTAYVVGATGLYTMRRDDPTRFERRGRAVASAAVAVVAAVYAVVALTVPVVDEAHASLWIGWSILVVPVAVVVAVLNWRAASRTPGPDVDGAGDAGGLRPAPEPPGNDPLSAPDRTAS</sequence>